<dbReference type="GO" id="GO:0031177">
    <property type="term" value="F:phosphopantetheine binding"/>
    <property type="evidence" value="ECO:0007669"/>
    <property type="project" value="InterPro"/>
</dbReference>
<feature type="active site" description="Proton donor; for dehydratase activity" evidence="7">
    <location>
        <position position="1143"/>
    </location>
</feature>
<feature type="domain" description="PKS/mFAS DH" evidence="10">
    <location>
        <begin position="939"/>
        <end position="1228"/>
    </location>
</feature>
<protein>
    <submittedName>
        <fullName evidence="11">Uncharacterized protein</fullName>
    </submittedName>
</protein>
<dbReference type="Pfam" id="PF21089">
    <property type="entry name" value="PKS_DH_N"/>
    <property type="match status" value="1"/>
</dbReference>
<dbReference type="InterPro" id="IPR014031">
    <property type="entry name" value="Ketoacyl_synth_C"/>
</dbReference>
<dbReference type="SUPFAM" id="SSF51395">
    <property type="entry name" value="FMN-linked oxidoreductases"/>
    <property type="match status" value="1"/>
</dbReference>
<dbReference type="Gene3D" id="1.10.1240.100">
    <property type="match status" value="1"/>
</dbReference>
<comment type="function">
    <text evidence="1">Involved in some intermediate steps for the synthesis of the antibiotic polyketide bacillaene which is involved in secondary metabolism.</text>
</comment>
<name>A0A6S6QSU0_9FIRM</name>
<dbReference type="SMART" id="SM01294">
    <property type="entry name" value="PKS_PP_betabranch"/>
    <property type="match status" value="1"/>
</dbReference>
<dbReference type="InterPro" id="IPR013785">
    <property type="entry name" value="Aldolase_TIM"/>
</dbReference>
<feature type="domain" description="Ketosynthase family 3 (KS3)" evidence="9">
    <location>
        <begin position="2340"/>
        <end position="2773"/>
    </location>
</feature>
<dbReference type="SMART" id="SM00823">
    <property type="entry name" value="PKS_PP"/>
    <property type="match status" value="2"/>
</dbReference>
<feature type="region of interest" description="N-terminal hotdog fold" evidence="7">
    <location>
        <begin position="939"/>
        <end position="1068"/>
    </location>
</feature>
<dbReference type="Pfam" id="PF02801">
    <property type="entry name" value="Ketoacyl-synt_C"/>
    <property type="match status" value="2"/>
</dbReference>
<dbReference type="GO" id="GO:0006633">
    <property type="term" value="P:fatty acid biosynthetic process"/>
    <property type="evidence" value="ECO:0007669"/>
    <property type="project" value="InterPro"/>
</dbReference>
<evidence type="ECO:0000256" key="2">
    <source>
        <dbReference type="ARBA" id="ARBA00004789"/>
    </source>
</evidence>
<dbReference type="CDD" id="cd08953">
    <property type="entry name" value="KR_2_SDR_x"/>
    <property type="match status" value="1"/>
</dbReference>
<feature type="domain" description="Carrier" evidence="8">
    <location>
        <begin position="3992"/>
        <end position="4066"/>
    </location>
</feature>
<dbReference type="InterPro" id="IPR036736">
    <property type="entry name" value="ACP-like_sf"/>
</dbReference>
<dbReference type="PANTHER" id="PTHR43775:SF37">
    <property type="entry name" value="SI:DKEY-61P9.11"/>
    <property type="match status" value="1"/>
</dbReference>
<dbReference type="Gene3D" id="3.30.70.3290">
    <property type="match status" value="2"/>
</dbReference>
<dbReference type="InterPro" id="IPR032821">
    <property type="entry name" value="PKS_assoc"/>
</dbReference>
<dbReference type="InterPro" id="IPR001227">
    <property type="entry name" value="Ac_transferase_dom_sf"/>
</dbReference>
<dbReference type="GO" id="GO:0005886">
    <property type="term" value="C:plasma membrane"/>
    <property type="evidence" value="ECO:0007669"/>
    <property type="project" value="TreeGrafter"/>
</dbReference>
<dbReference type="InterPro" id="IPR057326">
    <property type="entry name" value="KR_dom"/>
</dbReference>
<keyword evidence="5" id="KW-0808">Transferase</keyword>
<dbReference type="Pfam" id="PF08242">
    <property type="entry name" value="Methyltransf_12"/>
    <property type="match status" value="1"/>
</dbReference>
<dbReference type="InterPro" id="IPR014030">
    <property type="entry name" value="Ketoacyl_synth_N"/>
</dbReference>
<dbReference type="GO" id="GO:0016491">
    <property type="term" value="F:oxidoreductase activity"/>
    <property type="evidence" value="ECO:0007669"/>
    <property type="project" value="InterPro"/>
</dbReference>
<evidence type="ECO:0000256" key="4">
    <source>
        <dbReference type="ARBA" id="ARBA00022553"/>
    </source>
</evidence>
<comment type="pathway">
    <text evidence="2">Antibiotic biosynthesis; bacillaene biosynthesis.</text>
</comment>
<evidence type="ECO:0000259" key="10">
    <source>
        <dbReference type="PROSITE" id="PS52019"/>
    </source>
</evidence>
<dbReference type="UniPathway" id="UPA01003"/>
<dbReference type="Pfam" id="PF14765">
    <property type="entry name" value="PS-DH"/>
    <property type="match status" value="1"/>
</dbReference>
<dbReference type="Pfam" id="PF16197">
    <property type="entry name" value="KAsynt_C_assoc"/>
    <property type="match status" value="1"/>
</dbReference>
<feature type="domain" description="Ketosynthase family 3 (KS3)" evidence="9">
    <location>
        <begin position="41"/>
        <end position="473"/>
    </location>
</feature>
<dbReference type="GO" id="GO:0004312">
    <property type="term" value="F:fatty acid synthase activity"/>
    <property type="evidence" value="ECO:0007669"/>
    <property type="project" value="TreeGrafter"/>
</dbReference>
<dbReference type="InterPro" id="IPR049490">
    <property type="entry name" value="C883_1060-like_KR_N"/>
</dbReference>
<dbReference type="SUPFAM" id="SSF53335">
    <property type="entry name" value="S-adenosyl-L-methionine-dependent methyltransferases"/>
    <property type="match status" value="1"/>
</dbReference>
<dbReference type="SUPFAM" id="SSF55048">
    <property type="entry name" value="Probable ACP-binding domain of malonyl-CoA ACP transacylase"/>
    <property type="match status" value="1"/>
</dbReference>
<dbReference type="EMBL" id="AP023367">
    <property type="protein sequence ID" value="BCJ94413.1"/>
    <property type="molecule type" value="Genomic_DNA"/>
</dbReference>
<dbReference type="InterPro" id="IPR006162">
    <property type="entry name" value="Ppantetheine_attach_site"/>
</dbReference>
<dbReference type="InterPro" id="IPR016035">
    <property type="entry name" value="Acyl_Trfase/lysoPLipase"/>
</dbReference>
<feature type="domain" description="Carrier" evidence="8">
    <location>
        <begin position="2167"/>
        <end position="2244"/>
    </location>
</feature>
<dbReference type="Pfam" id="PF22621">
    <property type="entry name" value="CurL-like_PKS_C"/>
    <property type="match status" value="1"/>
</dbReference>
<dbReference type="SMART" id="SM00827">
    <property type="entry name" value="PKS_AT"/>
    <property type="match status" value="1"/>
</dbReference>
<dbReference type="PROSITE" id="PS00012">
    <property type="entry name" value="PHOSPHOPANTETHEINE"/>
    <property type="match status" value="1"/>
</dbReference>
<dbReference type="InterPro" id="IPR049552">
    <property type="entry name" value="PKS_DH_N"/>
</dbReference>
<dbReference type="InterPro" id="IPR049900">
    <property type="entry name" value="PKS_mFAS_DH"/>
</dbReference>
<dbReference type="SUPFAM" id="SSF52151">
    <property type="entry name" value="FabD/lysophospholipase-like"/>
    <property type="match status" value="1"/>
</dbReference>
<dbReference type="GO" id="GO:0005737">
    <property type="term" value="C:cytoplasm"/>
    <property type="evidence" value="ECO:0007669"/>
    <property type="project" value="TreeGrafter"/>
</dbReference>
<dbReference type="InterPro" id="IPR014043">
    <property type="entry name" value="Acyl_transferase_dom"/>
</dbReference>
<dbReference type="SMART" id="SM00822">
    <property type="entry name" value="PKS_KR"/>
    <property type="match status" value="2"/>
</dbReference>
<dbReference type="Gene3D" id="3.40.366.10">
    <property type="entry name" value="Malonyl-Coenzyme A Acyl Carrier Protein, domain 2"/>
    <property type="match status" value="2"/>
</dbReference>
<dbReference type="PROSITE" id="PS50075">
    <property type="entry name" value="CARRIER"/>
    <property type="match status" value="2"/>
</dbReference>
<evidence type="ECO:0000259" key="8">
    <source>
        <dbReference type="PROSITE" id="PS50075"/>
    </source>
</evidence>
<dbReference type="Gene3D" id="3.40.47.10">
    <property type="match status" value="2"/>
</dbReference>
<evidence type="ECO:0000256" key="7">
    <source>
        <dbReference type="PROSITE-ProRule" id="PRU01363"/>
    </source>
</evidence>
<accession>A0A6S6QSU0</accession>
<dbReference type="InterPro" id="IPR013968">
    <property type="entry name" value="PKS_KR"/>
</dbReference>
<evidence type="ECO:0000256" key="3">
    <source>
        <dbReference type="ARBA" id="ARBA00022450"/>
    </source>
</evidence>
<dbReference type="GO" id="GO:0004315">
    <property type="term" value="F:3-oxoacyl-[acyl-carrier-protein] synthase activity"/>
    <property type="evidence" value="ECO:0007669"/>
    <property type="project" value="InterPro"/>
</dbReference>
<dbReference type="InterPro" id="IPR018201">
    <property type="entry name" value="Ketoacyl_synth_AS"/>
</dbReference>
<evidence type="ECO:0000313" key="12">
    <source>
        <dbReference type="Proteomes" id="UP000515561"/>
    </source>
</evidence>
<dbReference type="InterPro" id="IPR020806">
    <property type="entry name" value="PKS_PP-bd"/>
</dbReference>
<dbReference type="KEGG" id="acel:acsn021_19820"/>
<dbReference type="Pfam" id="PF00724">
    <property type="entry name" value="Oxidored_FMN"/>
    <property type="match status" value="1"/>
</dbReference>
<dbReference type="SUPFAM" id="SSF51735">
    <property type="entry name" value="NAD(P)-binding Rossmann-fold domains"/>
    <property type="match status" value="3"/>
</dbReference>
<dbReference type="Pfam" id="PF08659">
    <property type="entry name" value="KR"/>
    <property type="match status" value="2"/>
</dbReference>
<dbReference type="InterPro" id="IPR013217">
    <property type="entry name" value="Methyltransf_12"/>
</dbReference>
<dbReference type="Gene3D" id="3.40.50.150">
    <property type="entry name" value="Vaccinia Virus protein VP39"/>
    <property type="match status" value="1"/>
</dbReference>
<dbReference type="Proteomes" id="UP000515561">
    <property type="component" value="Chromosome"/>
</dbReference>
<dbReference type="PROSITE" id="PS52019">
    <property type="entry name" value="PKS_MFAS_DH"/>
    <property type="match status" value="1"/>
</dbReference>
<keyword evidence="4" id="KW-0597">Phosphoprotein</keyword>
<dbReference type="Pfam" id="PF00109">
    <property type="entry name" value="ketoacyl-synt"/>
    <property type="match status" value="2"/>
</dbReference>
<feature type="active site" description="Proton acceptor; for dehydratase activity" evidence="7">
    <location>
        <position position="978"/>
    </location>
</feature>
<proteinExistence type="predicted"/>
<dbReference type="Gene3D" id="1.10.1200.10">
    <property type="entry name" value="ACP-like"/>
    <property type="match status" value="2"/>
</dbReference>
<dbReference type="SUPFAM" id="SSF53901">
    <property type="entry name" value="Thiolase-like"/>
    <property type="match status" value="2"/>
</dbReference>
<dbReference type="PROSITE" id="PS00606">
    <property type="entry name" value="KS3_1"/>
    <property type="match status" value="1"/>
</dbReference>
<dbReference type="InterPro" id="IPR049551">
    <property type="entry name" value="PKS_DH_C"/>
</dbReference>
<dbReference type="InterPro" id="IPR016036">
    <property type="entry name" value="Malonyl_transacylase_ACP-bd"/>
</dbReference>
<dbReference type="InterPro" id="IPR020841">
    <property type="entry name" value="PKS_Beta-ketoAc_synthase_dom"/>
</dbReference>
<organism evidence="11 12">
    <name type="scientific">Anaerocolumna cellulosilytica</name>
    <dbReference type="NCBI Taxonomy" id="433286"/>
    <lineage>
        <taxon>Bacteria</taxon>
        <taxon>Bacillati</taxon>
        <taxon>Bacillota</taxon>
        <taxon>Clostridia</taxon>
        <taxon>Lachnospirales</taxon>
        <taxon>Lachnospiraceae</taxon>
        <taxon>Anaerocolumna</taxon>
    </lineage>
</organism>
<evidence type="ECO:0000256" key="1">
    <source>
        <dbReference type="ARBA" id="ARBA00003299"/>
    </source>
</evidence>
<evidence type="ECO:0000259" key="9">
    <source>
        <dbReference type="PROSITE" id="PS52004"/>
    </source>
</evidence>
<dbReference type="PANTHER" id="PTHR43775">
    <property type="entry name" value="FATTY ACID SYNTHASE"/>
    <property type="match status" value="1"/>
</dbReference>
<dbReference type="RefSeq" id="WP_184093350.1">
    <property type="nucleotide sequence ID" value="NZ_AP023367.1"/>
</dbReference>
<dbReference type="InterPro" id="IPR016039">
    <property type="entry name" value="Thiolase-like"/>
</dbReference>
<dbReference type="Pfam" id="PF00550">
    <property type="entry name" value="PP-binding"/>
    <property type="match status" value="2"/>
</dbReference>
<dbReference type="InterPro" id="IPR009081">
    <property type="entry name" value="PP-bd_ACP"/>
</dbReference>
<dbReference type="InterPro" id="IPR001155">
    <property type="entry name" value="OxRdtase_FMN_N"/>
</dbReference>
<feature type="region of interest" description="C-terminal hotdog fold" evidence="7">
    <location>
        <begin position="1083"/>
        <end position="1228"/>
    </location>
</feature>
<dbReference type="FunFam" id="3.40.47.10:FF:000019">
    <property type="entry name" value="Polyketide synthase type I"/>
    <property type="match status" value="1"/>
</dbReference>
<dbReference type="GO" id="GO:0071770">
    <property type="term" value="P:DIM/DIP cell wall layer assembly"/>
    <property type="evidence" value="ECO:0007669"/>
    <property type="project" value="TreeGrafter"/>
</dbReference>
<dbReference type="InterPro" id="IPR029063">
    <property type="entry name" value="SAM-dependent_MTases_sf"/>
</dbReference>
<dbReference type="SUPFAM" id="SSF47336">
    <property type="entry name" value="ACP-like"/>
    <property type="match status" value="2"/>
</dbReference>
<dbReference type="InterPro" id="IPR036291">
    <property type="entry name" value="NAD(P)-bd_dom_sf"/>
</dbReference>
<dbReference type="SMART" id="SM00825">
    <property type="entry name" value="PKS_KS"/>
    <property type="match status" value="2"/>
</dbReference>
<dbReference type="Gene3D" id="3.20.20.70">
    <property type="entry name" value="Aldolase class I"/>
    <property type="match status" value="1"/>
</dbReference>
<dbReference type="Pfam" id="PF00698">
    <property type="entry name" value="Acyl_transf_1"/>
    <property type="match status" value="1"/>
</dbReference>
<reference evidence="11 12" key="1">
    <citation type="journal article" date="2016" name="Int. J. Syst. Evol. Microbiol.">
        <title>Descriptions of Anaerotaenia torta gen. nov., sp. nov. and Anaerocolumna cellulosilytica gen. nov., sp. nov. isolated from a methanogenic reactor of cattle waste.</title>
        <authorList>
            <person name="Uek A."/>
            <person name="Ohtaki Y."/>
            <person name="Kaku N."/>
            <person name="Ueki K."/>
        </authorList>
    </citation>
    <scope>NUCLEOTIDE SEQUENCE [LARGE SCALE GENOMIC DNA]</scope>
    <source>
        <strain evidence="11 12">SN021</strain>
    </source>
</reference>
<dbReference type="PROSITE" id="PS52004">
    <property type="entry name" value="KS3_2"/>
    <property type="match status" value="2"/>
</dbReference>
<dbReference type="InterPro" id="IPR042104">
    <property type="entry name" value="PKS_dehydratase_sf"/>
</dbReference>
<evidence type="ECO:0000313" key="11">
    <source>
        <dbReference type="EMBL" id="BCJ94413.1"/>
    </source>
</evidence>
<dbReference type="Pfam" id="PF21394">
    <property type="entry name" value="Beta-ketacyl_N"/>
    <property type="match status" value="1"/>
</dbReference>
<sequence>MNKQELQKMLEQVQKREIHYLEAEKAMRQNDRKPKEISEENHKIAVIGYACRFPSADNVDEFWSSLINGRDCITEIPAKRWSLEGFYDPGSAIESDTSYSKWGGFLNSIAAYDLGLFHMTKQEALAIDPQQLLAMEVAREALEYAGYGNIKEEDSNTGVFIGARSSNVTLGMLQERINEKEYKAEDNRNYIIGKAPNMIASRISDFLNLKGPSMIIDTACSSSLVSIHMACKSLLAGDCSMALAGGIDLLVNSDSYVGLSKSKAISPDGKCFTFDKRANGYVPGEGAGIVVLKEYMQAVACGDTIYAIIKGSAINNDGHTMGITTPDLEGQKELIRAALKDAKVSAETITYIEAHGTGTVIGDPIEIKALASVYGESTDRKGFCGIGSVKTNIGHLHCAAGIAGFIKLLLCMKNKTLVPTLNCQMPNQRFDFVDSPFFPVSKMEKWEQYKEHRRAAISSFGFGGTNCHIIVEEQEDDKKHEWETERYLPFVLSAADNEALGKVTSQYIDFFKENPKVRYKDAAYTVITGREKFEYKLFTYAKNTDELVKQLKKFSDGDTHKTKIVTGSVYTEGKKKKIPGKVVVMFTGQGELYTGVARELYETSSVFRSTIDNCSDILLPYVGQSISELLYNTENAKLLKNTYITQPVTFALDYALFVLWKTYNLPVAVVMGHSLGEYVAACAAGIYELEDILKIVAIRGKMMGELPDNGTMAAVIAGEAVVNELFDELSFVEKAQVSIAAVNGAANTVISGEKTVVAGICEKLKQSSIKYVLLQVSHAFHSPLMKPMLDKYREVIGAVKPKPSAIKIISNVTGDFLKEGDLTTEYWENHILNTVQFKRSIEKLISEGYRYFIEMGPGNTLLKLTKNITHGNGEVTICSSLVRDTSDWQQILQTLGELFVKGVECKLSDFFKDVHAKRIALPTYNYAREDLFNKDKFEQDLLLSETVSLFDGIISKTTAYVSYFKILNTKKDRVLKDHRVRNAYVVPGVYQLKLALAGAHKLWNKKISCVESITFIEPINAIQNQDLLLRIRIYQDGSQCFQIDRWDDTKNRFLLCSRGMYSTTCDENAVHSFGNVNSMEEQTAVIDSNEIYEYMNRIGLQYGDYFKGLKKITVGTQTIIGDIDLKIKDSLKEKDALHPGVLDAALQVISSKLYLTQSEYTYVPFCIGKMMMIQPMSDSHYKSIVKVQEDEKQSEIIKADINIIDSRQQIVMILTEVCLKKLALNSFHLPAQSRQSQDLFYKPLWIEKSRARYDGNWKHKNLLVFVEEDNQLHNDVIANLNKEECNIYYIYKSNRVEYGDHSIFRVIQGQPEALLAIIRILKDRGIVPDYVLYLWTLDGYNSFEALKPLDVKLNSYGLDIIYLLRAMKDNQINHPVRILTVTNNCQPVIGGSDVLCPEKSDILGVIKTIPLEFEYIRAANIDFDCRDFMQGTIGQTIVKELSGSDGEHFIGYRAEKRFIMSLEKMDLAKQAIQQELVLKQNGTYIILGGQSGVGIEIIKHLSEKVCANFVVISRNKFPDVTAWGKLLQEGNPTLESTKDKIKAYKGVLTNGSHLSFYEGDITDYDRMKDIFEDVRRKHGSINGVIHSAGILKDSLILNMDSEKYTEVLKPKVLGAIIADRLTEHDSIDFMILFSGLVSYVGLMGQSNHTGANFFEDNFSYYRNYVKKKRTLTINWGIWGTVGIVAKPMYTQTLKDKGFMPMTVLEALEAFDTVLTTDLPQVGIGHISAQKQKEILYHITDADKVLQSDEAYIKRIGDYDMELSQLLGQVDSKYETEFGKELNSLCAVFIIEFIESNGVFIKDGDEPSTEEVIHRCNILPKFKKLIEAMLSFAIEEGFINKNGRRLIRTYSRSSDDFKKRCTWFKEKFKKDEIYAIILENCFKHYSEVLSGRMSAMHVLFPGGNTNTMERLYHLPSPHNEYIGKLVRQLVTSFPEKREVKILEIGGGTGGTTAKILPALAGLKVAYTFTDISPILVKCAKEAFHKYEYVTYLPLDIEKEQNQPTVYLDSFDIVIAANVLHATASLPVTFQNVKQFMNKEAVLVMMETTRITGFADLVFGITDGWWKFQNTDFRKDSTLLSPDQWRDTLNHLGFGRVCTLPLTERESVRYPYSVIIADKIESADSQKEPVKLLNAATDRRSSSSIKQETGAAITDKSTSKPVFGINEQEMFVYIKNVVVSLIIKVTGIDGSLIVSDVGFLEMGLDSLTLVALSGVIEKELFITLYPTVFFEYQTIDELTKHLCDKHQEKMISYIHEKHLISTLTDEVTQPVDRSDWNNKSIAEELNHEFKEPKAKEDKNKEDELKEDEVKETDKLTVKEEINSNQYFYKNNSTEEPNTSGNTEDIAIIGMAGIFPGAEDVYQLWDNLINGKDSVQDINSQRWKDTTIFEEKQSNFDKKQSNFDKKQSKGKTYCKWGGLLKDYDKFDPVFFNISVREAKRMDPQQRLFLETAWGAIENGGYPIKRLSELKVGVFAGVSNHNYHNISYDQNDSFCTLSTSNAMVANRFSYFMNLTGPSLTIDTQCSSSMTALNYACKSLLSGECDMAVAGGVNIIIPKEYYVLLSQVRAVSADGKCKTFDKSADGFVSGEGVAVLLLKPLTQAVKDKDNIHAVIKGVSVTHDGKSSNVSAPNANSQCMAITEALKRAKVNPESLAFIEAHGTGTSLGDPVEVSALTKCFEQYTDKKAFCAIGSLKSNIGHLESAAGIAGIIKAVLALRNRRIPPTIHFNQPNSFIDFNSTPFYVTDRPVEWKSNQLMRAGISSFGMGGTNCHSILEEAPRVSSGNKKDINVPFHLFTVSAKSEHSLWKTIEKVGAYIDNNESLEIEDICHTMNVTRNHFAYRTALVVNTKEKLVKLIKEAVKKKCNKENLNVHGMYYNFQSPYGESAKSTINYLVSDRIFSNYELEGLRQNLLFQEAFLYMEEIFSLDVTRGISYKAEAFLSMGQKEIIALILKAVMARILIRYNIRPAYIINAGEKDNVTVQLIAGQIVLSEAIKKLAESYKVSIYPERVEYDFQLPAMPIIALDDYKTYMQEQNKETLKEVTIEIGPDDYYSDKMIHQVAEKNIRTVVIPFLQSDVTNWYSIISLVGYVYSIGTDIDFKTFDNLYNGKVVDLPTYVFDHKSYWIEKHEEETVSYQFQKEYLINGLKAGNRIVKSGTEIGMAEKDGSINEEYINYYKRWSDIGAGIKILGNFMVDSRGRNSDNEVVIGNELNQKKQLLRLNKLLKEEDTLLLIQINYGGVEKTKFTLDRLSHNQIGEIIKRFIEAAVVVKEGEFDGIQLHAAHGYLLSQFLSSKYNSRTDNFGGSVTTRTEVIKTIVQGIRKTLGKQFVISVKLDMPGEDKGVSIEELVEIIKGLKQVSVDIVELSAGIVSKEDTLAETVLAEYKTVLAAVKKDIHIPVIVTGGIRKREQIEQLLTTYNADFAGLGRPFIYEPAIIENLKGNIEDMSGCTSCSMCLYTLTNNGLRCVQTSRKKEVTSAPYQAYLFEQSWVETNSNVPKKVQSTLQGVYAVFCEDEVKFKALSSCLEASGYMVYRIKDSLGFKEEGKTFSINFTKETDYIKLVHQLLDEFGQNFNGFIQVAFGSEDESVSVDLSQDAAVFLQMYLAKAVLLSKTDTIIKLIAVTFNGITMMADKMVNTEHILLNGLNRINPYEVKNIHGLSLDFEEKTDANDFAEVVVSELTGFNSRYKEVAFRKNCRYERSITGYMGVINTESYSIEGGVYLIAGGLSGLGKLFAGFLIKNKAKAVYLIGRRDMSQMSQGEELKELVELSREYSLTTLEYRSADIADYEAVDEVIREMTRRYKTIQGIIHCAGIVDRENRTLRTKNYSSFSRILRPKYQGTINLAKVFNNTLPDFMIFCSSISGISGKLGATLSDYGTGNFFMNEYAKAVSNATGKKVVSISWPLWDGVGLGANKAYGGEGYSIDRELGLRIFEAVIRSRECRNLVILNPKSTEIMSDFAAVEEAAAGIQKAEDIINSVRTVSINSDFLSEENRANVKEFLKSLLVEFLQIEHSLIRDEAEFYEYGIDSVIVADIVAKIEERYKIFLHPSTLLEYTSIKSLSEYLIKEFRISDAYNMKELRGEKISTVEESISFIKENVTNPDFSEKIIGNVADKDTRLDSLLDEIYEGDITVEEALKIIDEV</sequence>
<dbReference type="Gene3D" id="3.40.50.720">
    <property type="entry name" value="NAD(P)-binding Rossmann-like Domain"/>
    <property type="match status" value="2"/>
</dbReference>
<dbReference type="CDD" id="cd00833">
    <property type="entry name" value="PKS"/>
    <property type="match status" value="2"/>
</dbReference>
<evidence type="ECO:0000256" key="5">
    <source>
        <dbReference type="ARBA" id="ARBA00022679"/>
    </source>
</evidence>
<dbReference type="InterPro" id="IPR050091">
    <property type="entry name" value="PKS_NRPS_Biosynth_Enz"/>
</dbReference>
<keyword evidence="3" id="KW-0596">Phosphopantetheine</keyword>
<keyword evidence="12" id="KW-1185">Reference proteome</keyword>
<evidence type="ECO:0000256" key="6">
    <source>
        <dbReference type="ARBA" id="ARBA00023268"/>
    </source>
</evidence>
<keyword evidence="6" id="KW-0511">Multifunctional enzyme</keyword>
<gene>
    <name evidence="11" type="ORF">acsn021_19820</name>
</gene>
<dbReference type="GO" id="GO:0010181">
    <property type="term" value="F:FMN binding"/>
    <property type="evidence" value="ECO:0007669"/>
    <property type="project" value="InterPro"/>
</dbReference>
<dbReference type="Gene3D" id="3.10.129.110">
    <property type="entry name" value="Polyketide synthase dehydratase"/>
    <property type="match status" value="1"/>
</dbReference>